<keyword evidence="13" id="KW-1015">Disulfide bond</keyword>
<dbReference type="PROSITE" id="PS00108">
    <property type="entry name" value="PROTEIN_KINASE_ST"/>
    <property type="match status" value="1"/>
</dbReference>
<dbReference type="CDD" id="cd23509">
    <property type="entry name" value="Gnk2-like"/>
    <property type="match status" value="2"/>
</dbReference>
<keyword evidence="12 19" id="KW-0472">Membrane</keyword>
<evidence type="ECO:0000256" key="18">
    <source>
        <dbReference type="PROSITE-ProRule" id="PRU10141"/>
    </source>
</evidence>
<accession>G7LIF6</accession>
<evidence type="ECO:0000313" key="23">
    <source>
        <dbReference type="EMBL" id="ABE88083.1"/>
    </source>
</evidence>
<comment type="catalytic activity">
    <reaction evidence="16">
        <text>L-threonyl-[protein] + ATP = O-phospho-L-threonyl-[protein] + ADP + H(+)</text>
        <dbReference type="Rhea" id="RHEA:46608"/>
        <dbReference type="Rhea" id="RHEA-COMP:11060"/>
        <dbReference type="Rhea" id="RHEA-COMP:11605"/>
        <dbReference type="ChEBI" id="CHEBI:15378"/>
        <dbReference type="ChEBI" id="CHEBI:30013"/>
        <dbReference type="ChEBI" id="CHEBI:30616"/>
        <dbReference type="ChEBI" id="CHEBI:61977"/>
        <dbReference type="ChEBI" id="CHEBI:456216"/>
        <dbReference type="EC" id="2.7.11.1"/>
    </reaction>
</comment>
<evidence type="ECO:0000313" key="25">
    <source>
        <dbReference type="EnsemblPlants" id="AET02513"/>
    </source>
</evidence>
<reference evidence="24 26" key="4">
    <citation type="journal article" date="2014" name="BMC Genomics">
        <title>An improved genome release (version Mt4.0) for the model legume Medicago truncatula.</title>
        <authorList>
            <person name="Tang H."/>
            <person name="Krishnakumar V."/>
            <person name="Bidwell S."/>
            <person name="Rosen B."/>
            <person name="Chan A."/>
            <person name="Zhou S."/>
            <person name="Gentzbittel L."/>
            <person name="Childs K.L."/>
            <person name="Yandell M."/>
            <person name="Gundlach H."/>
            <person name="Mayer K.F."/>
            <person name="Schwartz D.C."/>
            <person name="Town C.D."/>
        </authorList>
    </citation>
    <scope>GENOME REANNOTATION</scope>
    <source>
        <strain evidence="25 26">cv. Jemalong A17</strain>
    </source>
</reference>
<feature type="binding site" evidence="18">
    <location>
        <position position="371"/>
    </location>
    <ligand>
        <name>ATP</name>
        <dbReference type="ChEBI" id="CHEBI:30616"/>
    </ligand>
</feature>
<dbReference type="AlphaFoldDB" id="Q1S5M3"/>
<dbReference type="InterPro" id="IPR021820">
    <property type="entry name" value="S-locus_recpt_kinase_C"/>
</dbReference>
<evidence type="ECO:0000256" key="19">
    <source>
        <dbReference type="SAM" id="Phobius"/>
    </source>
</evidence>
<dbReference type="SUPFAM" id="SSF56112">
    <property type="entry name" value="Protein kinase-like (PK-like)"/>
    <property type="match status" value="1"/>
</dbReference>
<protein>
    <recommendedName>
        <fullName evidence="2">non-specific serine/threonine protein kinase</fullName>
        <ecNumber evidence="2">2.7.11.1</ecNumber>
    </recommendedName>
</protein>
<evidence type="ECO:0000256" key="11">
    <source>
        <dbReference type="ARBA" id="ARBA00022989"/>
    </source>
</evidence>
<dbReference type="GO" id="GO:0005524">
    <property type="term" value="F:ATP binding"/>
    <property type="evidence" value="ECO:0007669"/>
    <property type="project" value="UniProtKB-UniRule"/>
</dbReference>
<keyword evidence="9 23" id="KW-0418">Kinase</keyword>
<evidence type="ECO:0000256" key="3">
    <source>
        <dbReference type="ARBA" id="ARBA00022527"/>
    </source>
</evidence>
<dbReference type="CDD" id="cd14066">
    <property type="entry name" value="STKc_IRAK"/>
    <property type="match status" value="1"/>
</dbReference>
<dbReference type="InterPro" id="IPR038408">
    <property type="entry name" value="GNK2_sf"/>
</dbReference>
<feature type="signal peptide" evidence="20">
    <location>
        <begin position="1"/>
        <end position="23"/>
    </location>
</feature>
<comment type="catalytic activity">
    <reaction evidence="17">
        <text>L-seryl-[protein] + ATP = O-phospho-L-seryl-[protein] + ADP + H(+)</text>
        <dbReference type="Rhea" id="RHEA:17989"/>
        <dbReference type="Rhea" id="RHEA-COMP:9863"/>
        <dbReference type="Rhea" id="RHEA-COMP:11604"/>
        <dbReference type="ChEBI" id="CHEBI:15378"/>
        <dbReference type="ChEBI" id="CHEBI:29999"/>
        <dbReference type="ChEBI" id="CHEBI:30616"/>
        <dbReference type="ChEBI" id="CHEBI:83421"/>
        <dbReference type="ChEBI" id="CHEBI:456216"/>
        <dbReference type="EC" id="2.7.11.1"/>
    </reaction>
</comment>
<dbReference type="InterPro" id="IPR001245">
    <property type="entry name" value="Ser-Thr/Tyr_kinase_cat_dom"/>
</dbReference>
<organism evidence="23">
    <name type="scientific">Medicago truncatula</name>
    <name type="common">Barrel medic</name>
    <name type="synonym">Medicago tribuloides</name>
    <dbReference type="NCBI Taxonomy" id="3880"/>
    <lineage>
        <taxon>Eukaryota</taxon>
        <taxon>Viridiplantae</taxon>
        <taxon>Streptophyta</taxon>
        <taxon>Embryophyta</taxon>
        <taxon>Tracheophyta</taxon>
        <taxon>Spermatophyta</taxon>
        <taxon>Magnoliopsida</taxon>
        <taxon>eudicotyledons</taxon>
        <taxon>Gunneridae</taxon>
        <taxon>Pentapetalae</taxon>
        <taxon>rosids</taxon>
        <taxon>fabids</taxon>
        <taxon>Fabales</taxon>
        <taxon>Fabaceae</taxon>
        <taxon>Papilionoideae</taxon>
        <taxon>50 kb inversion clade</taxon>
        <taxon>NPAAA clade</taxon>
        <taxon>Hologalegina</taxon>
        <taxon>IRL clade</taxon>
        <taxon>Trifolieae</taxon>
        <taxon>Medicago</taxon>
    </lineage>
</organism>
<evidence type="ECO:0000313" key="24">
    <source>
        <dbReference type="EMBL" id="AET02513.2"/>
    </source>
</evidence>
<keyword evidence="6 20" id="KW-0732">Signal</keyword>
<keyword evidence="3" id="KW-0723">Serine/threonine-protein kinase</keyword>
<evidence type="ECO:0000256" key="17">
    <source>
        <dbReference type="ARBA" id="ARBA00048679"/>
    </source>
</evidence>
<dbReference type="GO" id="GO:0006955">
    <property type="term" value="P:immune response"/>
    <property type="evidence" value="ECO:0000318"/>
    <property type="project" value="GO_Central"/>
</dbReference>
<dbReference type="PROSITE" id="PS00107">
    <property type="entry name" value="PROTEIN_KINASE_ATP"/>
    <property type="match status" value="1"/>
</dbReference>
<evidence type="ECO:0000256" key="16">
    <source>
        <dbReference type="ARBA" id="ARBA00047899"/>
    </source>
</evidence>
<dbReference type="OrthoDB" id="1410185at2759"/>
<dbReference type="PANTHER" id="PTHR27002">
    <property type="entry name" value="RECEPTOR-LIKE SERINE/THREONINE-PROTEIN KINASE SD1-8"/>
    <property type="match status" value="1"/>
</dbReference>
<evidence type="ECO:0000256" key="4">
    <source>
        <dbReference type="ARBA" id="ARBA00022679"/>
    </source>
</evidence>
<evidence type="ECO:0000259" key="21">
    <source>
        <dbReference type="PROSITE" id="PS50011"/>
    </source>
</evidence>
<evidence type="ECO:0000256" key="13">
    <source>
        <dbReference type="ARBA" id="ARBA00023157"/>
    </source>
</evidence>
<dbReference type="GO" id="GO:0005886">
    <property type="term" value="C:plasma membrane"/>
    <property type="evidence" value="ECO:0000318"/>
    <property type="project" value="GO_Central"/>
</dbReference>
<dbReference type="EnsemblPlants" id="AET02513">
    <property type="protein sequence ID" value="AET02513"/>
    <property type="gene ID" value="MTR_8g041690"/>
</dbReference>
<dbReference type="Gene3D" id="3.30.430.20">
    <property type="entry name" value="Gnk2 domain, C-X8-C-X2-C motif"/>
    <property type="match status" value="2"/>
</dbReference>
<feature type="transmembrane region" description="Helical" evidence="19">
    <location>
        <begin position="272"/>
        <end position="294"/>
    </location>
</feature>
<evidence type="ECO:0000256" key="14">
    <source>
        <dbReference type="ARBA" id="ARBA00023170"/>
    </source>
</evidence>
<dbReference type="HOGENOM" id="CLU_000288_35_7_1"/>
<keyword evidence="8 18" id="KW-0547">Nucleotide-binding</keyword>
<dbReference type="PROSITE" id="PS51473">
    <property type="entry name" value="GNK2"/>
    <property type="match status" value="2"/>
</dbReference>
<reference evidence="23" key="1">
    <citation type="submission" date="2006-03" db="EMBL/GenBank/DDBJ databases">
        <authorList>
            <person name="Qin B."/>
            <person name="Lin S."/>
            <person name="Roe B.A."/>
        </authorList>
    </citation>
    <scope>NUCLEOTIDE SEQUENCE</scope>
</reference>
<dbReference type="EC" id="2.7.11.1" evidence="2"/>
<dbReference type="GO" id="GO:0007165">
    <property type="term" value="P:signal transduction"/>
    <property type="evidence" value="ECO:0000318"/>
    <property type="project" value="GO_Central"/>
</dbReference>
<accession>A0A0C3XZS1</accession>
<dbReference type="EMBL" id="CM001224">
    <property type="protein sequence ID" value="AET02513.2"/>
    <property type="molecule type" value="Genomic_DNA"/>
</dbReference>
<dbReference type="Pfam" id="PF07714">
    <property type="entry name" value="PK_Tyr_Ser-Thr"/>
    <property type="match status" value="1"/>
</dbReference>
<dbReference type="EMBL" id="AC147431">
    <property type="protein sequence ID" value="ABE88083.1"/>
    <property type="molecule type" value="Genomic_DNA"/>
</dbReference>
<feature type="domain" description="Gnk2-homologous" evidence="22">
    <location>
        <begin position="139"/>
        <end position="244"/>
    </location>
</feature>
<proteinExistence type="predicted"/>
<dbReference type="PROSITE" id="PS50011">
    <property type="entry name" value="PROTEIN_KINASE_DOM"/>
    <property type="match status" value="1"/>
</dbReference>
<evidence type="ECO:0000256" key="7">
    <source>
        <dbReference type="ARBA" id="ARBA00022737"/>
    </source>
</evidence>
<keyword evidence="26" id="KW-1185">Reference proteome</keyword>
<keyword evidence="7" id="KW-0677">Repeat</keyword>
<evidence type="ECO:0000256" key="8">
    <source>
        <dbReference type="ARBA" id="ARBA00022741"/>
    </source>
</evidence>
<dbReference type="Gene3D" id="1.10.510.10">
    <property type="entry name" value="Transferase(Phosphotransferase) domain 1"/>
    <property type="match status" value="1"/>
</dbReference>
<reference evidence="23" key="2">
    <citation type="submission" date="2006-04" db="EMBL/GenBank/DDBJ databases">
        <authorList>
            <consortium name="The International Medicago Genome Annotation Group"/>
        </authorList>
    </citation>
    <scope>NUCLEOTIDE SEQUENCE</scope>
</reference>
<reference evidence="24 26" key="3">
    <citation type="journal article" date="2011" name="Nature">
        <title>The Medicago genome provides insight into the evolution of rhizobial symbioses.</title>
        <authorList>
            <person name="Young N.D."/>
            <person name="Debelle F."/>
            <person name="Oldroyd G.E."/>
            <person name="Geurts R."/>
            <person name="Cannon S.B."/>
            <person name="Udvardi M.K."/>
            <person name="Benedito V.A."/>
            <person name="Mayer K.F."/>
            <person name="Gouzy J."/>
            <person name="Schoof H."/>
            <person name="Van de Peer Y."/>
            <person name="Proost S."/>
            <person name="Cook D.R."/>
            <person name="Meyers B.C."/>
            <person name="Spannagl M."/>
            <person name="Cheung F."/>
            <person name="De Mita S."/>
            <person name="Krishnakumar V."/>
            <person name="Gundlach H."/>
            <person name="Zhou S."/>
            <person name="Mudge J."/>
            <person name="Bharti A.K."/>
            <person name="Murray J.D."/>
            <person name="Naoumkina M.A."/>
            <person name="Rosen B."/>
            <person name="Silverstein K.A."/>
            <person name="Tang H."/>
            <person name="Rombauts S."/>
            <person name="Zhao P.X."/>
            <person name="Zhou P."/>
            <person name="Barbe V."/>
            <person name="Bardou P."/>
            <person name="Bechner M."/>
            <person name="Bellec A."/>
            <person name="Berger A."/>
            <person name="Berges H."/>
            <person name="Bidwell S."/>
            <person name="Bisseling T."/>
            <person name="Choisne N."/>
            <person name="Couloux A."/>
            <person name="Denny R."/>
            <person name="Deshpande S."/>
            <person name="Dai X."/>
            <person name="Doyle J.J."/>
            <person name="Dudez A.M."/>
            <person name="Farmer A.D."/>
            <person name="Fouteau S."/>
            <person name="Franken C."/>
            <person name="Gibelin C."/>
            <person name="Gish J."/>
            <person name="Goldstein S."/>
            <person name="Gonzalez A.J."/>
            <person name="Green P.J."/>
            <person name="Hallab A."/>
            <person name="Hartog M."/>
            <person name="Hua A."/>
            <person name="Humphray S.J."/>
            <person name="Jeong D.H."/>
            <person name="Jing Y."/>
            <person name="Jocker A."/>
            <person name="Kenton S.M."/>
            <person name="Kim D.J."/>
            <person name="Klee K."/>
            <person name="Lai H."/>
            <person name="Lang C."/>
            <person name="Lin S."/>
            <person name="Macmil S.L."/>
            <person name="Magdelenat G."/>
            <person name="Matthews L."/>
            <person name="McCorrison J."/>
            <person name="Monaghan E.L."/>
            <person name="Mun J.H."/>
            <person name="Najar F.Z."/>
            <person name="Nicholson C."/>
            <person name="Noirot C."/>
            <person name="O'Bleness M."/>
            <person name="Paule C.R."/>
            <person name="Poulain J."/>
            <person name="Prion F."/>
            <person name="Qin B."/>
            <person name="Qu C."/>
            <person name="Retzel E.F."/>
            <person name="Riddle C."/>
            <person name="Sallet E."/>
            <person name="Samain S."/>
            <person name="Samson N."/>
            <person name="Sanders I."/>
            <person name="Saurat O."/>
            <person name="Scarpelli C."/>
            <person name="Schiex T."/>
            <person name="Segurens B."/>
            <person name="Severin A.J."/>
            <person name="Sherrier D.J."/>
            <person name="Shi R."/>
            <person name="Sims S."/>
            <person name="Singer S.R."/>
            <person name="Sinharoy S."/>
            <person name="Sterck L."/>
            <person name="Viollet A."/>
            <person name="Wang B.B."/>
            <person name="Wang K."/>
            <person name="Wang M."/>
            <person name="Wang X."/>
            <person name="Warfsmann J."/>
            <person name="Weissenbach J."/>
            <person name="White D.D."/>
            <person name="White J.D."/>
            <person name="Wiley G.B."/>
            <person name="Wincker P."/>
            <person name="Xing Y."/>
            <person name="Yang L."/>
            <person name="Yao Z."/>
            <person name="Ying F."/>
            <person name="Zhai J."/>
            <person name="Zhou L."/>
            <person name="Zuber A."/>
            <person name="Denarie J."/>
            <person name="Dixon R.A."/>
            <person name="May G.D."/>
            <person name="Schwartz D.C."/>
            <person name="Rogers J."/>
            <person name="Quetier F."/>
            <person name="Town C.D."/>
            <person name="Roe B.A."/>
        </authorList>
    </citation>
    <scope>NUCLEOTIDE SEQUENCE [LARGE SCALE GENOMIC DNA]</scope>
    <source>
        <strain evidence="24">A17</strain>
        <strain evidence="25 26">cv. Jemalong A17</strain>
    </source>
</reference>
<keyword evidence="14 24" id="KW-0675">Receptor</keyword>
<reference evidence="25" key="5">
    <citation type="submission" date="2015-04" db="UniProtKB">
        <authorList>
            <consortium name="EnsemblPlants"/>
        </authorList>
    </citation>
    <scope>IDENTIFICATION</scope>
    <source>
        <strain evidence="25">cv. Jemalong A17</strain>
    </source>
</reference>
<keyword evidence="10 18" id="KW-0067">ATP-binding</keyword>
<dbReference type="GO" id="GO:0004674">
    <property type="term" value="F:protein serine/threonine kinase activity"/>
    <property type="evidence" value="ECO:0000318"/>
    <property type="project" value="GO_Central"/>
</dbReference>
<dbReference type="SMART" id="SM00220">
    <property type="entry name" value="S_TKc"/>
    <property type="match status" value="1"/>
</dbReference>
<feature type="domain" description="Protein kinase" evidence="21">
    <location>
        <begin position="343"/>
        <end position="620"/>
    </location>
</feature>
<dbReference type="Proteomes" id="UP000002051">
    <property type="component" value="Chromosome 8"/>
</dbReference>
<evidence type="ECO:0000256" key="10">
    <source>
        <dbReference type="ARBA" id="ARBA00022840"/>
    </source>
</evidence>
<keyword evidence="15" id="KW-0325">Glycoprotein</keyword>
<evidence type="ECO:0000256" key="2">
    <source>
        <dbReference type="ARBA" id="ARBA00012513"/>
    </source>
</evidence>
<evidence type="ECO:0000259" key="22">
    <source>
        <dbReference type="PROSITE" id="PS51473"/>
    </source>
</evidence>
<dbReference type="Pfam" id="PF11883">
    <property type="entry name" value="DUF3403"/>
    <property type="match status" value="1"/>
</dbReference>
<dbReference type="InterPro" id="IPR000719">
    <property type="entry name" value="Prot_kinase_dom"/>
</dbReference>
<dbReference type="InterPro" id="IPR002902">
    <property type="entry name" value="GNK2"/>
</dbReference>
<dbReference type="PANTHER" id="PTHR27002:SF518">
    <property type="entry name" value="PROTEIN KINASE DOMAIN"/>
    <property type="match status" value="1"/>
</dbReference>
<evidence type="ECO:0000313" key="26">
    <source>
        <dbReference type="Proteomes" id="UP000002051"/>
    </source>
</evidence>
<evidence type="ECO:0000256" key="20">
    <source>
        <dbReference type="SAM" id="SignalP"/>
    </source>
</evidence>
<feature type="domain" description="Gnk2-homologous" evidence="22">
    <location>
        <begin position="27"/>
        <end position="134"/>
    </location>
</feature>
<sequence length="661" mass="74309">MSIMRFLLSFMLLLLFLFTPTNSQTPISLNTFCNNSTKKPLTTSYKTNVNKVLQWMNTISSTGQESNLTSIGSNKNDHNDTVYGNYDCRGDIPAHFCNFCVNSAVKEISQTCTNGTSAIIFYDMCILRYSNKNFFGKINLSPSFNLTGPKKIKDSRDFAKAEGLMKDLIRKTTDANRMWATSVFDWSDTEKRYGLVQCAGDLDNNGCKECLKELIDRVAECCGTSVMWGIVAPSCGVRFDDKMFFQVSSEQPGSSSSPNPAKQEGSSNKKTLTIILVSVLMAVALLICCVFYSWRRNNRLSQGESTLSTTPLAFHGHVLRDDSLNGDLPIIPLIVLQQSTDYFSESTKLGQGGFGSVYKGTLPDGTEIAAKRLSETSGQGLEEFKNEVIFIAKLQHRNLVKLLGCCFEQNEKILVYEYMQNSSLDFHLFNSGNHDKLDWSVRLNIINGIARGLLYLHEDSRLRVIHRDMKASNVLLDDEMNPKISDFGLARRFEKGQSQTETKRVMGTYGYMAPEYAMAGLFSVKSDVFSFGVLILEIVYGKRNGEFFLSEHRQTLLLYTWKLWGEGKSWEFVDPIQRKSYIESEVMKCVHIGLLCVQEDAADRPTMSTIVLMLGSDTMVLPKPKKPAFSVGRMFNDEDSTSKSYTDNSVNELTITSFIPR</sequence>
<keyword evidence="5 19" id="KW-0812">Transmembrane</keyword>
<evidence type="ECO:0000256" key="15">
    <source>
        <dbReference type="ARBA" id="ARBA00023180"/>
    </source>
</evidence>
<dbReference type="InterPro" id="IPR011009">
    <property type="entry name" value="Kinase-like_dom_sf"/>
</dbReference>
<dbReference type="Gene3D" id="3.30.200.20">
    <property type="entry name" value="Phosphorylase Kinase, domain 1"/>
    <property type="match status" value="1"/>
</dbReference>
<comment type="subcellular location">
    <subcellularLocation>
        <location evidence="1">Membrane</location>
        <topology evidence="1">Single-pass membrane protein</topology>
    </subcellularLocation>
</comment>
<gene>
    <name evidence="25" type="primary">11424055</name>
    <name evidence="24" type="ordered locus">MTR_8g041690</name>
    <name evidence="23" type="ORF">MtrDRAFT_AC147431g35v2</name>
</gene>
<dbReference type="Pfam" id="PF01657">
    <property type="entry name" value="Stress-antifung"/>
    <property type="match status" value="2"/>
</dbReference>
<accession>Q1S5M3</accession>
<name>Q1S5M3_MEDTR</name>
<dbReference type="FunFam" id="3.30.200.20:FF:000195">
    <property type="entry name" value="G-type lectin S-receptor-like serine/threonine-protein kinase"/>
    <property type="match status" value="1"/>
</dbReference>
<feature type="chain" id="PRO_5014586044" description="non-specific serine/threonine protein kinase" evidence="20">
    <location>
        <begin position="24"/>
        <end position="661"/>
    </location>
</feature>
<evidence type="ECO:0000256" key="5">
    <source>
        <dbReference type="ARBA" id="ARBA00022692"/>
    </source>
</evidence>
<keyword evidence="4" id="KW-0808">Transferase</keyword>
<dbReference type="FunFam" id="1.10.510.10:FF:000467">
    <property type="entry name" value="Liguleless narrow1"/>
    <property type="match status" value="1"/>
</dbReference>
<evidence type="ECO:0000256" key="6">
    <source>
        <dbReference type="ARBA" id="ARBA00022729"/>
    </source>
</evidence>
<evidence type="ECO:0000256" key="1">
    <source>
        <dbReference type="ARBA" id="ARBA00004167"/>
    </source>
</evidence>
<evidence type="ECO:0000256" key="9">
    <source>
        <dbReference type="ARBA" id="ARBA00022777"/>
    </source>
</evidence>
<evidence type="ECO:0000256" key="12">
    <source>
        <dbReference type="ARBA" id="ARBA00023136"/>
    </source>
</evidence>
<dbReference type="PaxDb" id="3880-AET02513"/>
<dbReference type="InterPro" id="IPR008271">
    <property type="entry name" value="Ser/Thr_kinase_AS"/>
</dbReference>
<keyword evidence="11 19" id="KW-1133">Transmembrane helix</keyword>
<dbReference type="InterPro" id="IPR017441">
    <property type="entry name" value="Protein_kinase_ATP_BS"/>
</dbReference>
<dbReference type="KEGG" id="mtr:11424055"/>